<feature type="domain" description="Bifunctional inhibitor/plant lipid transfer protein/seed storage helical" evidence="2">
    <location>
        <begin position="141"/>
        <end position="207"/>
    </location>
</feature>
<dbReference type="CDD" id="cd00010">
    <property type="entry name" value="AAI_LTSS"/>
    <property type="match status" value="2"/>
</dbReference>
<feature type="signal peptide" evidence="1">
    <location>
        <begin position="1"/>
        <end position="22"/>
    </location>
</feature>
<feature type="chain" id="PRO_5029764448" description="Bifunctional inhibitor/plant lipid transfer protein/seed storage helical domain-containing protein" evidence="1">
    <location>
        <begin position="23"/>
        <end position="222"/>
    </location>
</feature>
<dbReference type="GO" id="GO:0005504">
    <property type="term" value="F:fatty acid binding"/>
    <property type="evidence" value="ECO:0007669"/>
    <property type="project" value="InterPro"/>
</dbReference>
<evidence type="ECO:0000313" key="4">
    <source>
        <dbReference type="Proteomes" id="UP000593564"/>
    </source>
</evidence>
<evidence type="ECO:0000256" key="1">
    <source>
        <dbReference type="SAM" id="SignalP"/>
    </source>
</evidence>
<dbReference type="PANTHER" id="PTHR33122">
    <property type="entry name" value="LIPID BINDING PROTEIN-RELATED"/>
    <property type="match status" value="1"/>
</dbReference>
<evidence type="ECO:0000259" key="2">
    <source>
        <dbReference type="SMART" id="SM00499"/>
    </source>
</evidence>
<dbReference type="PANTHER" id="PTHR33122:SF4">
    <property type="entry name" value="OS04G0415800 PROTEIN"/>
    <property type="match status" value="1"/>
</dbReference>
<name>A0A7J7I4C8_CAMSI</name>
<dbReference type="Pfam" id="PF14368">
    <property type="entry name" value="LTP_2"/>
    <property type="match status" value="2"/>
</dbReference>
<dbReference type="AlphaFoldDB" id="A0A7J7I4C8"/>
<dbReference type="InterPro" id="IPR036312">
    <property type="entry name" value="Bifun_inhib/LTP/seed_sf"/>
</dbReference>
<sequence>MEAPMKYICVLGFLLLLGIAEFEQVDGAGECGKSSPDAEALKLAPCASAAMDDKATPSDTCCLQVKKMGQNPPCLCAVMLSDTAKSSVIIHCSVEMEAPMKYICVLGFLLFLGITNFDGVGGAGECGKSSPDAEALKLAPCGPAAMDANATPSSTCCLMVKKLDQNPPCLCAVMLSNTAKISGVKPEVAMTISKRCNIADRPIGYKCGGSIFTTFVYQFIYF</sequence>
<keyword evidence="4" id="KW-1185">Reference proteome</keyword>
<evidence type="ECO:0000313" key="3">
    <source>
        <dbReference type="EMBL" id="KAF5959431.1"/>
    </source>
</evidence>
<reference evidence="3 4" key="2">
    <citation type="submission" date="2020-07" db="EMBL/GenBank/DDBJ databases">
        <title>Genome assembly of wild tea tree DASZ reveals pedigree and selection history of tea varieties.</title>
        <authorList>
            <person name="Zhang W."/>
        </authorList>
    </citation>
    <scope>NUCLEOTIDE SEQUENCE [LARGE SCALE GENOMIC DNA]</scope>
    <source>
        <strain evidence="4">cv. G240</strain>
        <tissue evidence="3">Leaf</tissue>
    </source>
</reference>
<feature type="domain" description="Bifunctional inhibitor/plant lipid transfer protein/seed storage helical" evidence="2">
    <location>
        <begin position="31"/>
        <end position="104"/>
    </location>
</feature>
<dbReference type="SMART" id="SM00499">
    <property type="entry name" value="AAI"/>
    <property type="match status" value="2"/>
</dbReference>
<dbReference type="Proteomes" id="UP000593564">
    <property type="component" value="Unassembled WGS sequence"/>
</dbReference>
<gene>
    <name evidence="3" type="ORF">HYC85_000640</name>
</gene>
<organism evidence="3 4">
    <name type="scientific">Camellia sinensis</name>
    <name type="common">Tea plant</name>
    <name type="synonym">Thea sinensis</name>
    <dbReference type="NCBI Taxonomy" id="4442"/>
    <lineage>
        <taxon>Eukaryota</taxon>
        <taxon>Viridiplantae</taxon>
        <taxon>Streptophyta</taxon>
        <taxon>Embryophyta</taxon>
        <taxon>Tracheophyta</taxon>
        <taxon>Spermatophyta</taxon>
        <taxon>Magnoliopsida</taxon>
        <taxon>eudicotyledons</taxon>
        <taxon>Gunneridae</taxon>
        <taxon>Pentapetalae</taxon>
        <taxon>asterids</taxon>
        <taxon>Ericales</taxon>
        <taxon>Theaceae</taxon>
        <taxon>Camellia</taxon>
    </lineage>
</organism>
<dbReference type="InterPro" id="IPR016140">
    <property type="entry name" value="Bifunc_inhib/LTP/seed_store"/>
</dbReference>
<reference evidence="4" key="1">
    <citation type="journal article" date="2020" name="Nat. Commun.">
        <title>Genome assembly of wild tea tree DASZ reveals pedigree and selection history of tea varieties.</title>
        <authorList>
            <person name="Zhang W."/>
            <person name="Zhang Y."/>
            <person name="Qiu H."/>
            <person name="Guo Y."/>
            <person name="Wan H."/>
            <person name="Zhang X."/>
            <person name="Scossa F."/>
            <person name="Alseekh S."/>
            <person name="Zhang Q."/>
            <person name="Wang P."/>
            <person name="Xu L."/>
            <person name="Schmidt M.H."/>
            <person name="Jia X."/>
            <person name="Li D."/>
            <person name="Zhu A."/>
            <person name="Guo F."/>
            <person name="Chen W."/>
            <person name="Ni D."/>
            <person name="Usadel B."/>
            <person name="Fernie A.R."/>
            <person name="Wen W."/>
        </authorList>
    </citation>
    <scope>NUCLEOTIDE SEQUENCE [LARGE SCALE GENOMIC DNA]</scope>
    <source>
        <strain evidence="4">cv. G240</strain>
    </source>
</reference>
<dbReference type="GO" id="GO:0009627">
    <property type="term" value="P:systemic acquired resistance"/>
    <property type="evidence" value="ECO:0007669"/>
    <property type="project" value="InterPro"/>
</dbReference>
<accession>A0A7J7I4C8</accession>
<dbReference type="SUPFAM" id="SSF47699">
    <property type="entry name" value="Bifunctional inhibitor/lipid-transfer protein/seed storage 2S albumin"/>
    <property type="match status" value="2"/>
</dbReference>
<dbReference type="EMBL" id="JACBKZ010000001">
    <property type="protein sequence ID" value="KAF5959431.1"/>
    <property type="molecule type" value="Genomic_DNA"/>
</dbReference>
<protein>
    <recommendedName>
        <fullName evidence="2">Bifunctional inhibitor/plant lipid transfer protein/seed storage helical domain-containing protein</fullName>
    </recommendedName>
</protein>
<dbReference type="InterPro" id="IPR039265">
    <property type="entry name" value="DIR1-like"/>
</dbReference>
<proteinExistence type="predicted"/>
<dbReference type="Gene3D" id="1.10.110.10">
    <property type="entry name" value="Plant lipid-transfer and hydrophobic proteins"/>
    <property type="match status" value="2"/>
</dbReference>
<comment type="caution">
    <text evidence="3">The sequence shown here is derived from an EMBL/GenBank/DDBJ whole genome shotgun (WGS) entry which is preliminary data.</text>
</comment>
<keyword evidence="1" id="KW-0732">Signal</keyword>